<keyword evidence="4 7" id="KW-0812">Transmembrane</keyword>
<dbReference type="RefSeq" id="WP_067973942.1">
    <property type="nucleotide sequence ID" value="NZ_CP014160.1"/>
</dbReference>
<keyword evidence="2" id="KW-1003">Cell membrane</keyword>
<dbReference type="PANTHER" id="PTHR33362:SF2">
    <property type="entry name" value="TRAP TRANSPORTER LARGE PERMEASE PROTEIN"/>
    <property type="match status" value="1"/>
</dbReference>
<feature type="transmembrane region" description="Helical" evidence="7">
    <location>
        <begin position="7"/>
        <end position="32"/>
    </location>
</feature>
<feature type="transmembrane region" description="Helical" evidence="7">
    <location>
        <begin position="173"/>
        <end position="198"/>
    </location>
</feature>
<keyword evidence="6 7" id="KW-0472">Membrane</keyword>
<dbReference type="InterPro" id="IPR004681">
    <property type="entry name" value="TRAP_DctM"/>
</dbReference>
<dbReference type="GeneID" id="92903352"/>
<keyword evidence="5 7" id="KW-1133">Transmembrane helix</keyword>
<reference evidence="9 10" key="1">
    <citation type="journal article" date="2016" name="Genome Announc.">
        <title>Complete Genome Sequences of Aerococcus christensenii CCUG 28831T, Aerococcus sanguinicola CCUG 43001T, Aerococcus urinae CCUG 36881T, Aerococcus urinaeequi CCUG 28094T, Aerococcus urinaehominis CCUG 42038 BT, and Aerococcus viridans CCUG 4311T.</title>
        <authorList>
            <person name="Carkaci D."/>
            <person name="Dargis R."/>
            <person name="Nielsen X.C."/>
            <person name="Skovgaard O."/>
            <person name="Fuursted K."/>
            <person name="Christensen J.J."/>
        </authorList>
    </citation>
    <scope>NUCLEOTIDE SEQUENCE [LARGE SCALE GENOMIC DNA]</scope>
    <source>
        <strain evidence="9 10">CCUG43001</strain>
    </source>
</reference>
<dbReference type="Proteomes" id="UP000069912">
    <property type="component" value="Chromosome"/>
</dbReference>
<dbReference type="NCBIfam" id="TIGR00786">
    <property type="entry name" value="dctM"/>
    <property type="match status" value="1"/>
</dbReference>
<accession>A0A120I979</accession>
<evidence type="ECO:0000256" key="2">
    <source>
        <dbReference type="ARBA" id="ARBA00022475"/>
    </source>
</evidence>
<dbReference type="EMBL" id="CP014160">
    <property type="protein sequence ID" value="AMB94088.1"/>
    <property type="molecule type" value="Genomic_DNA"/>
</dbReference>
<comment type="subcellular location">
    <subcellularLocation>
        <location evidence="1">Cell inner membrane</location>
        <topology evidence="1">Multi-pass membrane protein</topology>
    </subcellularLocation>
</comment>
<dbReference type="GO" id="GO:0022857">
    <property type="term" value="F:transmembrane transporter activity"/>
    <property type="evidence" value="ECO:0007669"/>
    <property type="project" value="TreeGrafter"/>
</dbReference>
<feature type="transmembrane region" description="Helical" evidence="7">
    <location>
        <begin position="107"/>
        <end position="127"/>
    </location>
</feature>
<dbReference type="AlphaFoldDB" id="A0A120I979"/>
<feature type="transmembrane region" description="Helical" evidence="7">
    <location>
        <begin position="248"/>
        <end position="266"/>
    </location>
</feature>
<reference evidence="10" key="2">
    <citation type="submission" date="2016-01" db="EMBL/GenBank/DDBJ databases">
        <title>Six Aerococcus type strain genome sequencing and assembly using PacBio and Illumina Hiseq.</title>
        <authorList>
            <person name="Carkaci D."/>
            <person name="Dargis R."/>
            <person name="Nielsen X.C."/>
            <person name="Skovgaard O."/>
            <person name="Fuursted K."/>
            <person name="Christensen J.J."/>
        </authorList>
    </citation>
    <scope>NUCLEOTIDE SEQUENCE [LARGE SCALE GENOMIC DNA]</scope>
    <source>
        <strain evidence="10">CCUG43001</strain>
    </source>
</reference>
<evidence type="ECO:0000256" key="3">
    <source>
        <dbReference type="ARBA" id="ARBA00022519"/>
    </source>
</evidence>
<dbReference type="PANTHER" id="PTHR33362">
    <property type="entry name" value="SIALIC ACID TRAP TRANSPORTER PERMEASE PROTEIN SIAT-RELATED"/>
    <property type="match status" value="1"/>
</dbReference>
<evidence type="ECO:0000313" key="10">
    <source>
        <dbReference type="Proteomes" id="UP000069912"/>
    </source>
</evidence>
<feature type="transmembrane region" description="Helical" evidence="7">
    <location>
        <begin position="349"/>
        <end position="370"/>
    </location>
</feature>
<evidence type="ECO:0000256" key="5">
    <source>
        <dbReference type="ARBA" id="ARBA00022989"/>
    </source>
</evidence>
<dbReference type="PIRSF" id="PIRSF006066">
    <property type="entry name" value="HI0050"/>
    <property type="match status" value="1"/>
</dbReference>
<dbReference type="GO" id="GO:0005886">
    <property type="term" value="C:plasma membrane"/>
    <property type="evidence" value="ECO:0007669"/>
    <property type="project" value="UniProtKB-SubCell"/>
</dbReference>
<keyword evidence="10" id="KW-1185">Reference proteome</keyword>
<feature type="transmembrane region" description="Helical" evidence="7">
    <location>
        <begin position="147"/>
        <end position="167"/>
    </location>
</feature>
<evidence type="ECO:0000259" key="8">
    <source>
        <dbReference type="Pfam" id="PF06808"/>
    </source>
</evidence>
<gene>
    <name evidence="9" type="ORF">AWM72_04615</name>
</gene>
<protein>
    <recommendedName>
        <fullName evidence="8">TRAP C4-dicarboxylate transport system permease DctM subunit domain-containing protein</fullName>
    </recommendedName>
</protein>
<sequence>MAIQSLIIMIALLAILLVLGIPIAIAIGISAIGAILPTMSLETTVITAAQRIFSGTSTFTLVAIPFFVLAGNIMNQGGIAKRLVNFVEAIVGKIPGSLLLTNVGANALFGAISGSAAAAAAAVGGMVQDGEREQGYDMDLAAATNGASAPSGLLIPPSNALITYSLVSGGTSVAALFMAGYLPGLIWTLACMVVAFIMARKKGYLGDQRPFDWKRLGKATLDALLPLSLIVVVIGGIIAGVFTATEGSAIAVIYALFISVVVYRSISLKDLYKILVDSAETSGMVVFLIGVSNILSWVMAFTGIPQAIAGALPSTTENPLAIMLIINIILLISGTFMDVTPAILIFTPIFLPIATSFGMSPVHFGIIMVYNLCIGNITPPVGNTLFVAIRVGKSTLADVMPYMLSYYGAILTGLLLVTYVPAISLWLPELAGLL</sequence>
<dbReference type="KEGG" id="asan:AWM72_04615"/>
<name>A0A120I979_9LACT</name>
<dbReference type="Pfam" id="PF06808">
    <property type="entry name" value="DctM"/>
    <property type="match status" value="1"/>
</dbReference>
<feature type="transmembrane region" description="Helical" evidence="7">
    <location>
        <begin position="404"/>
        <end position="427"/>
    </location>
</feature>
<evidence type="ECO:0000313" key="9">
    <source>
        <dbReference type="EMBL" id="AMB94088.1"/>
    </source>
</evidence>
<evidence type="ECO:0000256" key="6">
    <source>
        <dbReference type="ARBA" id="ARBA00023136"/>
    </source>
</evidence>
<feature type="transmembrane region" description="Helical" evidence="7">
    <location>
        <begin position="52"/>
        <end position="71"/>
    </location>
</feature>
<feature type="transmembrane region" description="Helical" evidence="7">
    <location>
        <begin position="219"/>
        <end position="242"/>
    </location>
</feature>
<evidence type="ECO:0000256" key="1">
    <source>
        <dbReference type="ARBA" id="ARBA00004429"/>
    </source>
</evidence>
<feature type="domain" description="TRAP C4-dicarboxylate transport system permease DctM subunit" evidence="8">
    <location>
        <begin position="11"/>
        <end position="423"/>
    </location>
</feature>
<feature type="transmembrane region" description="Helical" evidence="7">
    <location>
        <begin position="320"/>
        <end position="337"/>
    </location>
</feature>
<keyword evidence="3" id="KW-0997">Cell inner membrane</keyword>
<feature type="transmembrane region" description="Helical" evidence="7">
    <location>
        <begin position="286"/>
        <end position="308"/>
    </location>
</feature>
<dbReference type="InterPro" id="IPR010656">
    <property type="entry name" value="DctM"/>
</dbReference>
<proteinExistence type="predicted"/>
<evidence type="ECO:0000256" key="7">
    <source>
        <dbReference type="SAM" id="Phobius"/>
    </source>
</evidence>
<organism evidence="9 10">
    <name type="scientific">Aerococcus sanguinicola</name>
    <dbReference type="NCBI Taxonomy" id="119206"/>
    <lineage>
        <taxon>Bacteria</taxon>
        <taxon>Bacillati</taxon>
        <taxon>Bacillota</taxon>
        <taxon>Bacilli</taxon>
        <taxon>Lactobacillales</taxon>
        <taxon>Aerococcaceae</taxon>
        <taxon>Aerococcus</taxon>
    </lineage>
</organism>
<evidence type="ECO:0000256" key="4">
    <source>
        <dbReference type="ARBA" id="ARBA00022692"/>
    </source>
</evidence>